<keyword evidence="2" id="KW-0596">Phosphopantetheine</keyword>
<dbReference type="GO" id="GO:0005886">
    <property type="term" value="C:plasma membrane"/>
    <property type="evidence" value="ECO:0007669"/>
    <property type="project" value="TreeGrafter"/>
</dbReference>
<sequence length="649" mass="72049">MPPASPKPRELTSQKSCTLVFIDECGLGSQLLKGLRRDNQEVITVKVGTYFTQVNESLYTINPQQSNDYEALLNELRAQQKLPETIVHLWNVTPVTQTQSGLAGVEEAQETGFYSLLFLAQALGKQNLSEQLPITIVSNNMQSVTGEEVLSPEKATILGPVKVIPQEYPNISCRSIDVVVPAAGSWQQEKLTEQLLTELRAPISEQLIAYRNHNRWRQSYEAVRLEQSLEEKPRLREEGVYLITGGLGGIGLVLAKHLAKTVRAKLILTGRSTFPAREEWDSWLETHDQTDSTSSKILKVKELEELGAEVLVISADVANLAQMTDAIAQTQKHFGQLNGVIHAAGVPGGGVIQRKTEEETERILAPKVKGTLVLEASLKEVELDFLILTSSMVSILGEFGQVDYAGANAFLDVFTHHKTSEQNSFTLCINWGAWQEVGMAVNTARPKQLQESYIENLQQGILPKEGIDVLMRLLGSKLSQVVVSPTDLPSLLKQHHSDSGLLSQLEKTNILKPKHPRPELSIAYVTPRNEIERKFANILQQLLGIEKVGIYDNFFELGGDSLLSIQVALKAKQTSLQIMPNQLFEHPTIADLAAVAVTLQTINEENMEVENISYSQSSKTEDYTPSDFPQANLTQTELDKFLTKINRKD</sequence>
<comment type="cofactor">
    <cofactor evidence="1">
        <name>pantetheine 4'-phosphate</name>
        <dbReference type="ChEBI" id="CHEBI:47942"/>
    </cofactor>
</comment>
<dbReference type="InterPro" id="IPR009081">
    <property type="entry name" value="PP-bd_ACP"/>
</dbReference>
<dbReference type="InterPro" id="IPR036736">
    <property type="entry name" value="ACP-like_sf"/>
</dbReference>
<dbReference type="SMART" id="SM00822">
    <property type="entry name" value="PKS_KR"/>
    <property type="match status" value="1"/>
</dbReference>
<dbReference type="PANTHER" id="PTHR43775">
    <property type="entry name" value="FATTY ACID SYNTHASE"/>
    <property type="match status" value="1"/>
</dbReference>
<gene>
    <name evidence="5" type="ORF">F6J89_30590</name>
</gene>
<evidence type="ECO:0000256" key="2">
    <source>
        <dbReference type="ARBA" id="ARBA00022450"/>
    </source>
</evidence>
<comment type="caution">
    <text evidence="5">The sequence shown here is derived from an EMBL/GenBank/DDBJ whole genome shotgun (WGS) entry which is preliminary data.</text>
</comment>
<reference evidence="5" key="1">
    <citation type="submission" date="2019-11" db="EMBL/GenBank/DDBJ databases">
        <title>Genomic insights into an expanded diversity of filamentous marine cyanobacteria reveals the extraordinary biosynthetic potential of Moorea and Okeania.</title>
        <authorList>
            <person name="Ferreira Leao T."/>
            <person name="Wang M."/>
            <person name="Moss N."/>
            <person name="Da Silva R."/>
            <person name="Sanders J."/>
            <person name="Nurk S."/>
            <person name="Gurevich A."/>
            <person name="Humphrey G."/>
            <person name="Reher R."/>
            <person name="Zhu Q."/>
            <person name="Belda-Ferre P."/>
            <person name="Glukhov E."/>
            <person name="Rex R."/>
            <person name="Dorrestein P.C."/>
            <person name="Knight R."/>
            <person name="Pevzner P."/>
            <person name="Gerwick W.H."/>
            <person name="Gerwick L."/>
        </authorList>
    </citation>
    <scope>NUCLEOTIDE SEQUENCE</scope>
    <source>
        <strain evidence="5">SIO1C4</strain>
    </source>
</reference>
<dbReference type="Pfam" id="PF00550">
    <property type="entry name" value="PP-binding"/>
    <property type="match status" value="1"/>
</dbReference>
<dbReference type="CDD" id="cd08953">
    <property type="entry name" value="KR_2_SDR_x"/>
    <property type="match status" value="1"/>
</dbReference>
<dbReference type="EMBL" id="JAAHFQ010000954">
    <property type="protein sequence ID" value="NER31838.1"/>
    <property type="molecule type" value="Genomic_DNA"/>
</dbReference>
<organism evidence="5">
    <name type="scientific">Symploca sp. SIO1C4</name>
    <dbReference type="NCBI Taxonomy" id="2607765"/>
    <lineage>
        <taxon>Bacteria</taxon>
        <taxon>Bacillati</taxon>
        <taxon>Cyanobacteriota</taxon>
        <taxon>Cyanophyceae</taxon>
        <taxon>Coleofasciculales</taxon>
        <taxon>Coleofasciculaceae</taxon>
        <taxon>Symploca</taxon>
    </lineage>
</organism>
<dbReference type="SUPFAM" id="SSF47336">
    <property type="entry name" value="ACP-like"/>
    <property type="match status" value="1"/>
</dbReference>
<evidence type="ECO:0000313" key="5">
    <source>
        <dbReference type="EMBL" id="NER31838.1"/>
    </source>
</evidence>
<dbReference type="GO" id="GO:0004312">
    <property type="term" value="F:fatty acid synthase activity"/>
    <property type="evidence" value="ECO:0007669"/>
    <property type="project" value="TreeGrafter"/>
</dbReference>
<dbReference type="GO" id="GO:0006633">
    <property type="term" value="P:fatty acid biosynthetic process"/>
    <property type="evidence" value="ECO:0007669"/>
    <property type="project" value="TreeGrafter"/>
</dbReference>
<accession>A0A6B3NRL9</accession>
<evidence type="ECO:0000256" key="1">
    <source>
        <dbReference type="ARBA" id="ARBA00001957"/>
    </source>
</evidence>
<dbReference type="InterPro" id="IPR050091">
    <property type="entry name" value="PKS_NRPS_Biosynth_Enz"/>
</dbReference>
<dbReference type="GO" id="GO:0071770">
    <property type="term" value="P:DIM/DIP cell wall layer assembly"/>
    <property type="evidence" value="ECO:0007669"/>
    <property type="project" value="TreeGrafter"/>
</dbReference>
<keyword evidence="3" id="KW-0597">Phosphoprotein</keyword>
<feature type="domain" description="Carrier" evidence="4">
    <location>
        <begin position="526"/>
        <end position="600"/>
    </location>
</feature>
<dbReference type="InterPro" id="IPR057326">
    <property type="entry name" value="KR_dom"/>
</dbReference>
<protein>
    <submittedName>
        <fullName evidence="5">SDR family NAD(P)-dependent oxidoreductase</fullName>
    </submittedName>
</protein>
<dbReference type="PROSITE" id="PS50075">
    <property type="entry name" value="CARRIER"/>
    <property type="match status" value="1"/>
</dbReference>
<dbReference type="InterPro" id="IPR036291">
    <property type="entry name" value="NAD(P)-bd_dom_sf"/>
</dbReference>
<dbReference type="AlphaFoldDB" id="A0A6B3NRL9"/>
<dbReference type="Pfam" id="PF08659">
    <property type="entry name" value="KR"/>
    <property type="match status" value="1"/>
</dbReference>
<dbReference type="Pfam" id="PF21394">
    <property type="entry name" value="Beta-ketacyl_N"/>
    <property type="match status" value="1"/>
</dbReference>
<dbReference type="SUPFAM" id="SSF51735">
    <property type="entry name" value="NAD(P)-binding Rossmann-fold domains"/>
    <property type="match status" value="2"/>
</dbReference>
<evidence type="ECO:0000259" key="4">
    <source>
        <dbReference type="PROSITE" id="PS50075"/>
    </source>
</evidence>
<dbReference type="PANTHER" id="PTHR43775:SF37">
    <property type="entry name" value="SI:DKEY-61P9.11"/>
    <property type="match status" value="1"/>
</dbReference>
<dbReference type="InterPro" id="IPR049490">
    <property type="entry name" value="C883_1060-like_KR_N"/>
</dbReference>
<dbReference type="GO" id="GO:0005737">
    <property type="term" value="C:cytoplasm"/>
    <property type="evidence" value="ECO:0007669"/>
    <property type="project" value="TreeGrafter"/>
</dbReference>
<proteinExistence type="predicted"/>
<evidence type="ECO:0000256" key="3">
    <source>
        <dbReference type="ARBA" id="ARBA00022553"/>
    </source>
</evidence>
<dbReference type="Gene3D" id="1.10.1200.10">
    <property type="entry name" value="ACP-like"/>
    <property type="match status" value="1"/>
</dbReference>
<dbReference type="InterPro" id="IPR013968">
    <property type="entry name" value="PKS_KR"/>
</dbReference>
<name>A0A6B3NRL9_9CYAN</name>
<dbReference type="FunFam" id="1.10.1200.10:FF:000005">
    <property type="entry name" value="Nonribosomal peptide synthetase 1"/>
    <property type="match status" value="1"/>
</dbReference>
<dbReference type="Gene3D" id="3.40.50.720">
    <property type="entry name" value="NAD(P)-binding Rossmann-like Domain"/>
    <property type="match status" value="1"/>
</dbReference>